<accession>A0A6G1QKY2</accession>
<reference evidence="2 3" key="1">
    <citation type="submission" date="2019-02" db="EMBL/GenBank/DDBJ databases">
        <title>Opniocepnalus argus genome.</title>
        <authorList>
            <person name="Zhou C."/>
            <person name="Xiao S."/>
        </authorList>
    </citation>
    <scope>NUCLEOTIDE SEQUENCE [LARGE SCALE GENOMIC DNA]</scope>
    <source>
        <strain evidence="2">OARG1902GOOAL</strain>
        <tissue evidence="2">Muscle</tissue>
    </source>
</reference>
<feature type="region of interest" description="Disordered" evidence="1">
    <location>
        <begin position="1"/>
        <end position="111"/>
    </location>
</feature>
<feature type="compositionally biased region" description="Pro residues" evidence="1">
    <location>
        <begin position="98"/>
        <end position="111"/>
    </location>
</feature>
<gene>
    <name evidence="2" type="ORF">EXN66_Car018586</name>
</gene>
<feature type="compositionally biased region" description="Gly residues" evidence="1">
    <location>
        <begin position="38"/>
        <end position="60"/>
    </location>
</feature>
<name>A0A6G1QKY2_CHAAH</name>
<dbReference type="EMBL" id="CM015729">
    <property type="protein sequence ID" value="KAF3702898.1"/>
    <property type="molecule type" value="Genomic_DNA"/>
</dbReference>
<sequence length="196" mass="21231">MDADTGEKMTETSKISKDESESKSRGRGSKVRGRGGRMSRGGMRGGRGMMKGFGPPGYGRGRMKDGSMNGLAPMRGMVRMRPYPDLRGHRSRGGPVGMGPPPPPPPPPPHLRGPFSPIPRVILVSEGVYPILAAEACHHLDLHTTSTPVAQEATTMDRSLRLTRHLAEARGGQGPLVADIFKHNLPYKTITKYLLM</sequence>
<evidence type="ECO:0000313" key="3">
    <source>
        <dbReference type="Proteomes" id="UP000503349"/>
    </source>
</evidence>
<reference evidence="3" key="2">
    <citation type="submission" date="2019-02" db="EMBL/GenBank/DDBJ databases">
        <title>Opniocepnalus argus Var Kimnra genome.</title>
        <authorList>
            <person name="Zhou C."/>
            <person name="Xiao S."/>
        </authorList>
    </citation>
    <scope>NUCLEOTIDE SEQUENCE [LARGE SCALE GENOMIC DNA]</scope>
</reference>
<dbReference type="Proteomes" id="UP000503349">
    <property type="component" value="Chromosome 18"/>
</dbReference>
<organism evidence="2 3">
    <name type="scientific">Channa argus</name>
    <name type="common">Northern snakehead</name>
    <name type="synonym">Ophicephalus argus</name>
    <dbReference type="NCBI Taxonomy" id="215402"/>
    <lineage>
        <taxon>Eukaryota</taxon>
        <taxon>Metazoa</taxon>
        <taxon>Chordata</taxon>
        <taxon>Craniata</taxon>
        <taxon>Vertebrata</taxon>
        <taxon>Euteleostomi</taxon>
        <taxon>Actinopterygii</taxon>
        <taxon>Neopterygii</taxon>
        <taxon>Teleostei</taxon>
        <taxon>Neoteleostei</taxon>
        <taxon>Acanthomorphata</taxon>
        <taxon>Anabantaria</taxon>
        <taxon>Anabantiformes</taxon>
        <taxon>Channoidei</taxon>
        <taxon>Channidae</taxon>
        <taxon>Channa</taxon>
    </lineage>
</organism>
<protein>
    <submittedName>
        <fullName evidence="2">Uncharacterized protein</fullName>
    </submittedName>
</protein>
<proteinExistence type="predicted"/>
<feature type="compositionally biased region" description="Basic residues" evidence="1">
    <location>
        <begin position="25"/>
        <end position="37"/>
    </location>
</feature>
<dbReference type="AlphaFoldDB" id="A0A6G1QKY2"/>
<keyword evidence="3" id="KW-1185">Reference proteome</keyword>
<evidence type="ECO:0000256" key="1">
    <source>
        <dbReference type="SAM" id="MobiDB-lite"/>
    </source>
</evidence>
<evidence type="ECO:0000313" key="2">
    <source>
        <dbReference type="EMBL" id="KAF3702898.1"/>
    </source>
</evidence>
<feature type="compositionally biased region" description="Basic and acidic residues" evidence="1">
    <location>
        <begin position="1"/>
        <end position="24"/>
    </location>
</feature>